<feature type="domain" description="Translation elongation factor P/YeiP central" evidence="3">
    <location>
        <begin position="68"/>
        <end position="123"/>
    </location>
</feature>
<dbReference type="GO" id="GO:0043043">
    <property type="term" value="P:peptide biosynthetic process"/>
    <property type="evidence" value="ECO:0007669"/>
    <property type="project" value="InterPro"/>
</dbReference>
<dbReference type="Gene3D" id="2.40.50.140">
    <property type="entry name" value="Nucleic acid-binding proteins"/>
    <property type="match status" value="2"/>
</dbReference>
<evidence type="ECO:0000259" key="2">
    <source>
        <dbReference type="SMART" id="SM00841"/>
    </source>
</evidence>
<dbReference type="InterPro" id="IPR013185">
    <property type="entry name" value="Transl_elong_KOW-like"/>
</dbReference>
<dbReference type="PANTHER" id="PTHR30053">
    <property type="entry name" value="ELONGATION FACTOR P"/>
    <property type="match status" value="1"/>
</dbReference>
<reference evidence="4 5" key="1">
    <citation type="submission" date="2017-02" db="EMBL/GenBank/DDBJ databases">
        <title>Whole genome sequencing of Metallibacterium scheffleri DSM 24874 (T).</title>
        <authorList>
            <person name="Kumar S."/>
            <person name="Patil P."/>
            <person name="Patil P.B."/>
        </authorList>
    </citation>
    <scope>NUCLEOTIDE SEQUENCE [LARGE SCALE GENOMIC DNA]</scope>
    <source>
        <strain evidence="4 5">DSM 24874</strain>
    </source>
</reference>
<comment type="caution">
    <text evidence="4">The sequence shown here is derived from an EMBL/GenBank/DDBJ whole genome shotgun (WGS) entry which is preliminary data.</text>
</comment>
<dbReference type="CDD" id="cd04470">
    <property type="entry name" value="S1_EF-P_repeat_1"/>
    <property type="match status" value="1"/>
</dbReference>
<dbReference type="InterPro" id="IPR020599">
    <property type="entry name" value="Transl_elong_fac_P/YeiP"/>
</dbReference>
<protein>
    <submittedName>
        <fullName evidence="4">Elongation factor P-like protein YeiP</fullName>
    </submittedName>
</protein>
<dbReference type="InterPro" id="IPR015365">
    <property type="entry name" value="Elong-fact-P_C"/>
</dbReference>
<evidence type="ECO:0000256" key="1">
    <source>
        <dbReference type="ARBA" id="ARBA00009479"/>
    </source>
</evidence>
<dbReference type="Pfam" id="PF08207">
    <property type="entry name" value="EFP_N"/>
    <property type="match status" value="1"/>
</dbReference>
<dbReference type="AlphaFoldDB" id="A0A4S3KVJ0"/>
<dbReference type="SUPFAM" id="SSF50104">
    <property type="entry name" value="Translation proteins SH3-like domain"/>
    <property type="match status" value="1"/>
</dbReference>
<dbReference type="InterPro" id="IPR012340">
    <property type="entry name" value="NA-bd_OB-fold"/>
</dbReference>
<dbReference type="NCBIfam" id="NF003392">
    <property type="entry name" value="PRK04542.1"/>
    <property type="match status" value="1"/>
</dbReference>
<sequence length="187" mass="20476">MKASDIKRGNAVEHAGKTWQVREVEKSSPTARGGNTTYRFALYAIPGGQRLDLTLRADDELREVELSRRQAHFSYKDADGYVFMDAEDFTQYILGGELLGDNAGYIIDGLDGCYVQLIDEQPVGLQLPPSVSLRVVETAPELKGASATKRPKPARLETGLEIQVPDYIGVDDQVLVSTLTGEFAGRA</sequence>
<dbReference type="InterPro" id="IPR001059">
    <property type="entry name" value="Transl_elong_P/YeiP_cen"/>
</dbReference>
<dbReference type="InterPro" id="IPR008991">
    <property type="entry name" value="Translation_prot_SH3-like_sf"/>
</dbReference>
<dbReference type="GO" id="GO:0003746">
    <property type="term" value="F:translation elongation factor activity"/>
    <property type="evidence" value="ECO:0007669"/>
    <property type="project" value="UniProtKB-KW"/>
</dbReference>
<dbReference type="GO" id="GO:0005829">
    <property type="term" value="C:cytosol"/>
    <property type="evidence" value="ECO:0007669"/>
    <property type="project" value="UniProtKB-ARBA"/>
</dbReference>
<dbReference type="EMBL" id="MWQO01000001">
    <property type="protein sequence ID" value="THD12274.1"/>
    <property type="molecule type" value="Genomic_DNA"/>
</dbReference>
<dbReference type="FunFam" id="2.40.50.140:FF:000004">
    <property type="entry name" value="Elongation factor P"/>
    <property type="match status" value="1"/>
</dbReference>
<dbReference type="SMART" id="SM01185">
    <property type="entry name" value="EFP"/>
    <property type="match status" value="1"/>
</dbReference>
<dbReference type="SMART" id="SM00841">
    <property type="entry name" value="Elong-fact-P_C"/>
    <property type="match status" value="1"/>
</dbReference>
<dbReference type="OrthoDB" id="9801844at2"/>
<organism evidence="4 5">
    <name type="scientific">Metallibacterium scheffleri</name>
    <dbReference type="NCBI Taxonomy" id="993689"/>
    <lineage>
        <taxon>Bacteria</taxon>
        <taxon>Pseudomonadati</taxon>
        <taxon>Pseudomonadota</taxon>
        <taxon>Gammaproteobacteria</taxon>
        <taxon>Lysobacterales</taxon>
        <taxon>Rhodanobacteraceae</taxon>
        <taxon>Metallibacterium</taxon>
    </lineage>
</organism>
<dbReference type="RefSeq" id="WP_081128433.1">
    <property type="nucleotide sequence ID" value="NZ_DAHXOC010000038.1"/>
</dbReference>
<dbReference type="InterPro" id="IPR013852">
    <property type="entry name" value="Transl_elong_P/YeiP_CS"/>
</dbReference>
<accession>A0A4S3KVJ0</accession>
<dbReference type="Pfam" id="PF09285">
    <property type="entry name" value="Elong-fact-P_C"/>
    <property type="match status" value="1"/>
</dbReference>
<comment type="similarity">
    <text evidence="1">Belongs to the elongation factor P family.</text>
</comment>
<dbReference type="CDD" id="cd05794">
    <property type="entry name" value="S1_EF-P_repeat_2"/>
    <property type="match status" value="1"/>
</dbReference>
<evidence type="ECO:0000313" key="4">
    <source>
        <dbReference type="EMBL" id="THD12274.1"/>
    </source>
</evidence>
<dbReference type="STRING" id="993689.GCA_002077135_02647"/>
<keyword evidence="4" id="KW-0251">Elongation factor</keyword>
<dbReference type="PANTHER" id="PTHR30053:SF14">
    <property type="entry name" value="TRANSLATION ELONGATION FACTOR KOW-LIKE DOMAIN-CONTAINING PROTEIN"/>
    <property type="match status" value="1"/>
</dbReference>
<dbReference type="PIRSF" id="PIRSF005901">
    <property type="entry name" value="EF-P"/>
    <property type="match status" value="1"/>
</dbReference>
<dbReference type="SUPFAM" id="SSF50249">
    <property type="entry name" value="Nucleic acid-binding proteins"/>
    <property type="match status" value="2"/>
</dbReference>
<dbReference type="Proteomes" id="UP000307749">
    <property type="component" value="Unassembled WGS sequence"/>
</dbReference>
<evidence type="ECO:0000259" key="3">
    <source>
        <dbReference type="SMART" id="SM01185"/>
    </source>
</evidence>
<keyword evidence="5" id="KW-1185">Reference proteome</keyword>
<evidence type="ECO:0000313" key="5">
    <source>
        <dbReference type="Proteomes" id="UP000307749"/>
    </source>
</evidence>
<dbReference type="PROSITE" id="PS01275">
    <property type="entry name" value="EFP"/>
    <property type="match status" value="1"/>
</dbReference>
<keyword evidence="4" id="KW-0648">Protein biosynthesis</keyword>
<gene>
    <name evidence="4" type="ORF">B1806_00115</name>
</gene>
<proteinExistence type="inferred from homology"/>
<dbReference type="Gene3D" id="2.30.30.30">
    <property type="match status" value="1"/>
</dbReference>
<name>A0A4S3KVJ0_9GAMM</name>
<dbReference type="InterPro" id="IPR014722">
    <property type="entry name" value="Rib_uL2_dom2"/>
</dbReference>
<dbReference type="Pfam" id="PF01132">
    <property type="entry name" value="EFP"/>
    <property type="match status" value="1"/>
</dbReference>
<feature type="domain" description="Elongation factor P C-terminal" evidence="2">
    <location>
        <begin position="131"/>
        <end position="186"/>
    </location>
</feature>